<reference evidence="1 2" key="1">
    <citation type="submission" date="2020-10" db="EMBL/GenBank/DDBJ databases">
        <title>Connecting structure to function with the recovery of over 1000 high-quality activated sludge metagenome-assembled genomes encoding full-length rRNA genes using long-read sequencing.</title>
        <authorList>
            <person name="Singleton C.M."/>
            <person name="Petriglieri F."/>
            <person name="Kristensen J.M."/>
            <person name="Kirkegaard R.H."/>
            <person name="Michaelsen T.Y."/>
            <person name="Andersen M.H."/>
            <person name="Karst S.M."/>
            <person name="Dueholm M.S."/>
            <person name="Nielsen P.H."/>
            <person name="Albertsen M."/>
        </authorList>
    </citation>
    <scope>NUCLEOTIDE SEQUENCE [LARGE SCALE GENOMIC DNA]</scope>
    <source>
        <strain evidence="1">Ribe_18-Q3-R11-54_BAT3C.373</strain>
    </source>
</reference>
<dbReference type="PANTHER" id="PTHR37466:SF1">
    <property type="entry name" value="SLR1628 PROTEIN"/>
    <property type="match status" value="1"/>
</dbReference>
<organism evidence="1 2">
    <name type="scientific">Candidatus Defluviibacterium haderslevense</name>
    <dbReference type="NCBI Taxonomy" id="2981993"/>
    <lineage>
        <taxon>Bacteria</taxon>
        <taxon>Pseudomonadati</taxon>
        <taxon>Bacteroidota</taxon>
        <taxon>Saprospiria</taxon>
        <taxon>Saprospirales</taxon>
        <taxon>Saprospiraceae</taxon>
        <taxon>Candidatus Defluviibacterium</taxon>
    </lineage>
</organism>
<comment type="caution">
    <text evidence="1">The sequence shown here is derived from an EMBL/GenBank/DDBJ whole genome shotgun (WGS) entry which is preliminary data.</text>
</comment>
<dbReference type="Pfam" id="PF09996">
    <property type="entry name" value="DUF2237"/>
    <property type="match status" value="1"/>
</dbReference>
<proteinExistence type="predicted"/>
<protein>
    <submittedName>
        <fullName evidence="1">DUF2237 domain-containing protein</fullName>
    </submittedName>
</protein>
<dbReference type="Gene3D" id="3.30.56.110">
    <property type="entry name" value="Protein of unknown function DUF2237"/>
    <property type="match status" value="1"/>
</dbReference>
<dbReference type="InterPro" id="IPR018714">
    <property type="entry name" value="DUF2237"/>
</dbReference>
<accession>A0A9D7SAD3</accession>
<dbReference type="AlphaFoldDB" id="A0A9D7SAD3"/>
<evidence type="ECO:0000313" key="1">
    <source>
        <dbReference type="EMBL" id="MBK9718055.1"/>
    </source>
</evidence>
<sequence>MEENPLNVYGKPIQPCSMQPLTGFYRDGCCTTGVDDLGMHTVCIIADEDFLNFSKSRGNDLSTARPEYQFDGVKSGNRWCLCALRWVEAYEAGKAPLVVLEATNKDVLKNIPFELLLEYKYVETEAD</sequence>
<name>A0A9D7SAD3_9BACT</name>
<dbReference type="Proteomes" id="UP000808349">
    <property type="component" value="Unassembled WGS sequence"/>
</dbReference>
<gene>
    <name evidence="1" type="ORF">IPO85_11185</name>
</gene>
<dbReference type="EMBL" id="JADKFW010000007">
    <property type="protein sequence ID" value="MBK9718055.1"/>
    <property type="molecule type" value="Genomic_DNA"/>
</dbReference>
<dbReference type="PANTHER" id="PTHR37466">
    <property type="entry name" value="SLR1628 PROTEIN"/>
    <property type="match status" value="1"/>
</dbReference>
<evidence type="ECO:0000313" key="2">
    <source>
        <dbReference type="Proteomes" id="UP000808349"/>
    </source>
</evidence>